<dbReference type="AlphaFoldDB" id="A0A2N5ZBD3"/>
<feature type="repeat" description="TPR" evidence="1">
    <location>
        <begin position="156"/>
        <end position="189"/>
    </location>
</feature>
<organism evidence="3 4">
    <name type="scientific">Muiribacterium halophilum</name>
    <dbReference type="NCBI Taxonomy" id="2053465"/>
    <lineage>
        <taxon>Bacteria</taxon>
        <taxon>Candidatus Muiribacteriota</taxon>
        <taxon>Candidatus Muiribacteriia</taxon>
        <taxon>Candidatus Muiribacteriales</taxon>
        <taxon>Candidatus Muiribacteriaceae</taxon>
        <taxon>Candidatus Muiribacterium</taxon>
    </lineage>
</organism>
<gene>
    <name evidence="3" type="ORF">C0601_11565</name>
</gene>
<dbReference type="SUPFAM" id="SSF48452">
    <property type="entry name" value="TPR-like"/>
    <property type="match status" value="1"/>
</dbReference>
<evidence type="ECO:0000256" key="1">
    <source>
        <dbReference type="PROSITE-ProRule" id="PRU00339"/>
    </source>
</evidence>
<evidence type="ECO:0000313" key="4">
    <source>
        <dbReference type="Proteomes" id="UP000234857"/>
    </source>
</evidence>
<sequence length="211" mass="25292">MSKRKKYRFNYKRFFRTIFSMIFILIFFFSIYKGFIFFKNKQTTEEYYVNSLKMSIKKAGSENSYNIASEFIEKYPGSELLGYAYFSRGKYFYERMMYEKSLQEFQKASKYSLDTDIKILLQLHLSYAYMCLNDITSSMEYSLKVYDLLEKGKLKAFAAFQTGLCMSAFKMYEKAIYYFEKVIEYSPDEDLIKQAKLEKLKILKKVDLKKA</sequence>
<dbReference type="InterPro" id="IPR011990">
    <property type="entry name" value="TPR-like_helical_dom_sf"/>
</dbReference>
<dbReference type="Gene3D" id="1.25.40.10">
    <property type="entry name" value="Tetratricopeptide repeat domain"/>
    <property type="match status" value="1"/>
</dbReference>
<keyword evidence="1" id="KW-0802">TPR repeat</keyword>
<evidence type="ECO:0000313" key="3">
    <source>
        <dbReference type="EMBL" id="PLX15992.1"/>
    </source>
</evidence>
<keyword evidence="2" id="KW-0812">Transmembrane</keyword>
<dbReference type="Proteomes" id="UP000234857">
    <property type="component" value="Unassembled WGS sequence"/>
</dbReference>
<dbReference type="PROSITE" id="PS50005">
    <property type="entry name" value="TPR"/>
    <property type="match status" value="1"/>
</dbReference>
<evidence type="ECO:0000256" key="2">
    <source>
        <dbReference type="SAM" id="Phobius"/>
    </source>
</evidence>
<dbReference type="EMBL" id="PKTG01000123">
    <property type="protein sequence ID" value="PLX15992.1"/>
    <property type="molecule type" value="Genomic_DNA"/>
</dbReference>
<accession>A0A2N5ZBD3</accession>
<feature type="transmembrane region" description="Helical" evidence="2">
    <location>
        <begin position="14"/>
        <end position="32"/>
    </location>
</feature>
<comment type="caution">
    <text evidence="3">The sequence shown here is derived from an EMBL/GenBank/DDBJ whole genome shotgun (WGS) entry which is preliminary data.</text>
</comment>
<dbReference type="InterPro" id="IPR019734">
    <property type="entry name" value="TPR_rpt"/>
</dbReference>
<protein>
    <submittedName>
        <fullName evidence="3">Uncharacterized protein</fullName>
    </submittedName>
</protein>
<keyword evidence="2" id="KW-1133">Transmembrane helix</keyword>
<reference evidence="3 4" key="1">
    <citation type="submission" date="2017-11" db="EMBL/GenBank/DDBJ databases">
        <title>Genome-resolved metagenomics identifies genetic mobility, metabolic interactions, and unexpected diversity in perchlorate-reducing communities.</title>
        <authorList>
            <person name="Barnum T.P."/>
            <person name="Figueroa I.A."/>
            <person name="Carlstrom C.I."/>
            <person name="Lucas L.N."/>
            <person name="Engelbrektson A.L."/>
            <person name="Coates J.D."/>
        </authorList>
    </citation>
    <scope>NUCLEOTIDE SEQUENCE [LARGE SCALE GENOMIC DNA]</scope>
    <source>
        <strain evidence="3">BM706</strain>
    </source>
</reference>
<keyword evidence="2" id="KW-0472">Membrane</keyword>
<name>A0A2N5ZBD3_MUIH1</name>
<proteinExistence type="predicted"/>